<sequence length="68" mass="7948">MRLLEYTTNGKLEFRDEDVPGYAILSHTSAIDNEEEVRYQDAAACITKRMSRGRRSTNRTGYKKTRYI</sequence>
<accession>A0A6A6GVP4</accession>
<name>A0A6A6GVP4_VIRVR</name>
<dbReference type="EMBL" id="ML991853">
    <property type="protein sequence ID" value="KAF2229836.1"/>
    <property type="molecule type" value="Genomic_DNA"/>
</dbReference>
<reference evidence="1" key="1">
    <citation type="journal article" date="2020" name="Stud. Mycol.">
        <title>101 Dothideomycetes genomes: a test case for predicting lifestyles and emergence of pathogens.</title>
        <authorList>
            <person name="Haridas S."/>
            <person name="Albert R."/>
            <person name="Binder M."/>
            <person name="Bloem J."/>
            <person name="Labutti K."/>
            <person name="Salamov A."/>
            <person name="Andreopoulos B."/>
            <person name="Baker S."/>
            <person name="Barry K."/>
            <person name="Bills G."/>
            <person name="Bluhm B."/>
            <person name="Cannon C."/>
            <person name="Castanera R."/>
            <person name="Culley D."/>
            <person name="Daum C."/>
            <person name="Ezra D."/>
            <person name="Gonzalez J."/>
            <person name="Henrissat B."/>
            <person name="Kuo A."/>
            <person name="Liang C."/>
            <person name="Lipzen A."/>
            <person name="Lutzoni F."/>
            <person name="Magnuson J."/>
            <person name="Mondo S."/>
            <person name="Nolan M."/>
            <person name="Ohm R."/>
            <person name="Pangilinan J."/>
            <person name="Park H.-J."/>
            <person name="Ramirez L."/>
            <person name="Alfaro M."/>
            <person name="Sun H."/>
            <person name="Tritt A."/>
            <person name="Yoshinaga Y."/>
            <person name="Zwiers L.-H."/>
            <person name="Turgeon B."/>
            <person name="Goodwin S."/>
            <person name="Spatafora J."/>
            <person name="Crous P."/>
            <person name="Grigoriev I."/>
        </authorList>
    </citation>
    <scope>NUCLEOTIDE SEQUENCE</scope>
    <source>
        <strain evidence="1">Tuck. ex Michener</strain>
    </source>
</reference>
<evidence type="ECO:0000313" key="1">
    <source>
        <dbReference type="EMBL" id="KAF2229836.1"/>
    </source>
</evidence>
<keyword evidence="2" id="KW-1185">Reference proteome</keyword>
<evidence type="ECO:0000313" key="2">
    <source>
        <dbReference type="Proteomes" id="UP000800092"/>
    </source>
</evidence>
<gene>
    <name evidence="1" type="ORF">EV356DRAFT_510126</name>
</gene>
<protein>
    <submittedName>
        <fullName evidence="1">Uncharacterized protein</fullName>
    </submittedName>
</protein>
<dbReference type="AlphaFoldDB" id="A0A6A6GVP4"/>
<dbReference type="Proteomes" id="UP000800092">
    <property type="component" value="Unassembled WGS sequence"/>
</dbReference>
<organism evidence="1 2">
    <name type="scientific">Viridothelium virens</name>
    <name type="common">Speckled blister lichen</name>
    <name type="synonym">Trypethelium virens</name>
    <dbReference type="NCBI Taxonomy" id="1048519"/>
    <lineage>
        <taxon>Eukaryota</taxon>
        <taxon>Fungi</taxon>
        <taxon>Dikarya</taxon>
        <taxon>Ascomycota</taxon>
        <taxon>Pezizomycotina</taxon>
        <taxon>Dothideomycetes</taxon>
        <taxon>Dothideomycetes incertae sedis</taxon>
        <taxon>Trypetheliales</taxon>
        <taxon>Trypetheliaceae</taxon>
        <taxon>Viridothelium</taxon>
    </lineage>
</organism>
<proteinExistence type="predicted"/>